<dbReference type="EMBL" id="JARKHS020021873">
    <property type="protein sequence ID" value="KAK8769934.1"/>
    <property type="molecule type" value="Genomic_DNA"/>
</dbReference>
<reference evidence="2 3" key="1">
    <citation type="journal article" date="2023" name="Arcadia Sci">
        <title>De novo assembly of a long-read Amblyomma americanum tick genome.</title>
        <authorList>
            <person name="Chou S."/>
            <person name="Poskanzer K.E."/>
            <person name="Rollins M."/>
            <person name="Thuy-Boun P.S."/>
        </authorList>
    </citation>
    <scope>NUCLEOTIDE SEQUENCE [LARGE SCALE GENOMIC DNA]</scope>
    <source>
        <strain evidence="2">F_SG_1</strain>
        <tissue evidence="2">Salivary glands</tissue>
    </source>
</reference>
<dbReference type="AlphaFoldDB" id="A0AAQ4E5F1"/>
<dbReference type="Proteomes" id="UP001321473">
    <property type="component" value="Unassembled WGS sequence"/>
</dbReference>
<accession>A0AAQ4E5F1</accession>
<keyword evidence="3" id="KW-1185">Reference proteome</keyword>
<organism evidence="2 3">
    <name type="scientific">Amblyomma americanum</name>
    <name type="common">Lone star tick</name>
    <dbReference type="NCBI Taxonomy" id="6943"/>
    <lineage>
        <taxon>Eukaryota</taxon>
        <taxon>Metazoa</taxon>
        <taxon>Ecdysozoa</taxon>
        <taxon>Arthropoda</taxon>
        <taxon>Chelicerata</taxon>
        <taxon>Arachnida</taxon>
        <taxon>Acari</taxon>
        <taxon>Parasitiformes</taxon>
        <taxon>Ixodida</taxon>
        <taxon>Ixodoidea</taxon>
        <taxon>Ixodidae</taxon>
        <taxon>Amblyomminae</taxon>
        <taxon>Amblyomma</taxon>
    </lineage>
</organism>
<gene>
    <name evidence="2" type="ORF">V5799_013602</name>
</gene>
<comment type="caution">
    <text evidence="2">The sequence shown here is derived from an EMBL/GenBank/DDBJ whole genome shotgun (WGS) entry which is preliminary data.</text>
</comment>
<protein>
    <submittedName>
        <fullName evidence="2">Uncharacterized protein</fullName>
    </submittedName>
</protein>
<evidence type="ECO:0000313" key="2">
    <source>
        <dbReference type="EMBL" id="KAK8769934.1"/>
    </source>
</evidence>
<feature type="region of interest" description="Disordered" evidence="1">
    <location>
        <begin position="52"/>
        <end position="76"/>
    </location>
</feature>
<evidence type="ECO:0000313" key="3">
    <source>
        <dbReference type="Proteomes" id="UP001321473"/>
    </source>
</evidence>
<name>A0AAQ4E5F1_AMBAM</name>
<evidence type="ECO:0000256" key="1">
    <source>
        <dbReference type="SAM" id="MobiDB-lite"/>
    </source>
</evidence>
<sequence length="76" mass="8049">MSDTPGAKVTFFFLSGSDATSKGQFSHIEAPNEATNDAFYFLAWGCSCRHSAISDPKKATGGGVVSSSTERDENPQ</sequence>
<proteinExistence type="predicted"/>